<sequence>RTAPGRRASPPSSPPVRTSSQRSLLLPPRHTQKYIVLVLGGPGAGQGTQCARTGPLTAPLSS</sequence>
<feature type="region of interest" description="Disordered" evidence="1">
    <location>
        <begin position="42"/>
        <end position="62"/>
    </location>
</feature>
<dbReference type="Ensembl" id="ENSSDAT00000017337.1">
    <property type="protein sequence ID" value="ENSSDAP00000015285.1"/>
    <property type="gene ID" value="ENSSDAG00000013774.1"/>
</dbReference>
<evidence type="ECO:0000313" key="3">
    <source>
        <dbReference type="Proteomes" id="UP000694422"/>
    </source>
</evidence>
<evidence type="ECO:0000313" key="2">
    <source>
        <dbReference type="Ensembl" id="ENSSDAP00000015285.1"/>
    </source>
</evidence>
<evidence type="ECO:0000256" key="1">
    <source>
        <dbReference type="SAM" id="MobiDB-lite"/>
    </source>
</evidence>
<keyword evidence="3" id="KW-1185">Reference proteome</keyword>
<accession>A0A8C9Q0Y7</accession>
<proteinExistence type="predicted"/>
<feature type="compositionally biased region" description="Low complexity" evidence="1">
    <location>
        <begin position="1"/>
        <end position="23"/>
    </location>
</feature>
<protein>
    <submittedName>
        <fullName evidence="2">Uncharacterized protein</fullName>
    </submittedName>
</protein>
<name>A0A8C9Q0Y7_SPEDA</name>
<organism evidence="2 3">
    <name type="scientific">Spermophilus dauricus</name>
    <name type="common">Daurian ground squirrel</name>
    <dbReference type="NCBI Taxonomy" id="99837"/>
    <lineage>
        <taxon>Eukaryota</taxon>
        <taxon>Metazoa</taxon>
        <taxon>Chordata</taxon>
        <taxon>Craniata</taxon>
        <taxon>Vertebrata</taxon>
        <taxon>Euteleostomi</taxon>
        <taxon>Mammalia</taxon>
        <taxon>Eutheria</taxon>
        <taxon>Euarchontoglires</taxon>
        <taxon>Glires</taxon>
        <taxon>Rodentia</taxon>
        <taxon>Sciuromorpha</taxon>
        <taxon>Sciuridae</taxon>
        <taxon>Xerinae</taxon>
        <taxon>Marmotini</taxon>
        <taxon>Spermophilus</taxon>
    </lineage>
</organism>
<dbReference type="Proteomes" id="UP000694422">
    <property type="component" value="Unplaced"/>
</dbReference>
<reference evidence="2" key="2">
    <citation type="submission" date="2025-09" db="UniProtKB">
        <authorList>
            <consortium name="Ensembl"/>
        </authorList>
    </citation>
    <scope>IDENTIFICATION</scope>
</reference>
<reference evidence="2" key="1">
    <citation type="submission" date="2025-08" db="UniProtKB">
        <authorList>
            <consortium name="Ensembl"/>
        </authorList>
    </citation>
    <scope>IDENTIFICATION</scope>
</reference>
<dbReference type="AlphaFoldDB" id="A0A8C9Q0Y7"/>
<feature type="region of interest" description="Disordered" evidence="1">
    <location>
        <begin position="1"/>
        <end position="28"/>
    </location>
</feature>